<feature type="region of interest" description="Disordered" evidence="1">
    <location>
        <begin position="55"/>
        <end position="83"/>
    </location>
</feature>
<organism evidence="3 4">
    <name type="scientific">Schizophyllum amplum</name>
    <dbReference type="NCBI Taxonomy" id="97359"/>
    <lineage>
        <taxon>Eukaryota</taxon>
        <taxon>Fungi</taxon>
        <taxon>Dikarya</taxon>
        <taxon>Basidiomycota</taxon>
        <taxon>Agaricomycotina</taxon>
        <taxon>Agaricomycetes</taxon>
        <taxon>Agaricomycetidae</taxon>
        <taxon>Agaricales</taxon>
        <taxon>Schizophyllaceae</taxon>
        <taxon>Schizophyllum</taxon>
    </lineage>
</organism>
<dbReference type="EMBL" id="VDMD01000057">
    <property type="protein sequence ID" value="TRM56851.1"/>
    <property type="molecule type" value="Genomic_DNA"/>
</dbReference>
<name>A0A550BWE4_9AGAR</name>
<feature type="signal peptide" evidence="2">
    <location>
        <begin position="1"/>
        <end position="20"/>
    </location>
</feature>
<evidence type="ECO:0000313" key="4">
    <source>
        <dbReference type="Proteomes" id="UP000320762"/>
    </source>
</evidence>
<evidence type="ECO:0000313" key="3">
    <source>
        <dbReference type="EMBL" id="TRM56851.1"/>
    </source>
</evidence>
<evidence type="ECO:0000256" key="2">
    <source>
        <dbReference type="SAM" id="SignalP"/>
    </source>
</evidence>
<accession>A0A550BWE4</accession>
<sequence length="83" mass="8804">MKLSAVLAFAAIVFASAAGAAPLPETNGQRLARGLPPMKPRNIVDSATPIRRQVPSARAIKRQQPSARAMRKRAEPSARAFAA</sequence>
<reference evidence="3 4" key="1">
    <citation type="journal article" date="2019" name="New Phytol.">
        <title>Comparative genomics reveals unique wood-decay strategies and fruiting body development in the Schizophyllaceae.</title>
        <authorList>
            <person name="Almasi E."/>
            <person name="Sahu N."/>
            <person name="Krizsan K."/>
            <person name="Balint B."/>
            <person name="Kovacs G.M."/>
            <person name="Kiss B."/>
            <person name="Cseklye J."/>
            <person name="Drula E."/>
            <person name="Henrissat B."/>
            <person name="Nagy I."/>
            <person name="Chovatia M."/>
            <person name="Adam C."/>
            <person name="LaButti K."/>
            <person name="Lipzen A."/>
            <person name="Riley R."/>
            <person name="Grigoriev I.V."/>
            <person name="Nagy L.G."/>
        </authorList>
    </citation>
    <scope>NUCLEOTIDE SEQUENCE [LARGE SCALE GENOMIC DNA]</scope>
    <source>
        <strain evidence="3 4">NL-1724</strain>
    </source>
</reference>
<keyword evidence="4" id="KW-1185">Reference proteome</keyword>
<dbReference type="Proteomes" id="UP000320762">
    <property type="component" value="Unassembled WGS sequence"/>
</dbReference>
<dbReference type="AlphaFoldDB" id="A0A550BWE4"/>
<dbReference type="OrthoDB" id="3067553at2759"/>
<proteinExistence type="predicted"/>
<comment type="caution">
    <text evidence="3">The sequence shown here is derived from an EMBL/GenBank/DDBJ whole genome shotgun (WGS) entry which is preliminary data.</text>
</comment>
<gene>
    <name evidence="3" type="ORF">BD626DRAFT_575122</name>
</gene>
<evidence type="ECO:0000256" key="1">
    <source>
        <dbReference type="SAM" id="MobiDB-lite"/>
    </source>
</evidence>
<feature type="region of interest" description="Disordered" evidence="1">
    <location>
        <begin position="23"/>
        <end position="43"/>
    </location>
</feature>
<feature type="chain" id="PRO_5021821811" evidence="2">
    <location>
        <begin position="21"/>
        <end position="83"/>
    </location>
</feature>
<protein>
    <submittedName>
        <fullName evidence="3">Uncharacterized protein</fullName>
    </submittedName>
</protein>
<keyword evidence="2" id="KW-0732">Signal</keyword>